<feature type="domain" description="Type VI secretion system component TssM1 N-terminal" evidence="4">
    <location>
        <begin position="161"/>
        <end position="414"/>
    </location>
</feature>
<evidence type="ECO:0000313" key="6">
    <source>
        <dbReference type="EMBL" id="RSD32051.1"/>
    </source>
</evidence>
<dbReference type="InterPro" id="IPR017731">
    <property type="entry name" value="TssM1-like"/>
</dbReference>
<gene>
    <name evidence="6" type="primary">tssM</name>
    <name evidence="6" type="ORF">EJA03_05755</name>
</gene>
<dbReference type="Pfam" id="PF06761">
    <property type="entry name" value="IcmF-related"/>
    <property type="match status" value="1"/>
</dbReference>
<evidence type="ECO:0000259" key="5">
    <source>
        <dbReference type="Pfam" id="PF21070"/>
    </source>
</evidence>
<accession>A0A3R9EI68</accession>
<feature type="transmembrane region" description="Helical" evidence="1">
    <location>
        <begin position="5"/>
        <end position="25"/>
    </location>
</feature>
<dbReference type="Pfam" id="PF06744">
    <property type="entry name" value="IcmF_C"/>
    <property type="match status" value="1"/>
</dbReference>
<evidence type="ECO:0000259" key="2">
    <source>
        <dbReference type="Pfam" id="PF06744"/>
    </source>
</evidence>
<evidence type="ECO:0000259" key="4">
    <source>
        <dbReference type="Pfam" id="PF14331"/>
    </source>
</evidence>
<keyword evidence="1" id="KW-1133">Transmembrane helix</keyword>
<dbReference type="InterPro" id="IPR048677">
    <property type="entry name" value="TssM1_hel"/>
</dbReference>
<feature type="domain" description="IcmF-related" evidence="3">
    <location>
        <begin position="468"/>
        <end position="763"/>
    </location>
</feature>
<keyword evidence="1" id="KW-0812">Transmembrane</keyword>
<dbReference type="Proteomes" id="UP000269041">
    <property type="component" value="Unassembled WGS sequence"/>
</dbReference>
<protein>
    <submittedName>
        <fullName evidence="6">Type VI secretion system membrane subunit TssM</fullName>
    </submittedName>
</protein>
<comment type="caution">
    <text evidence="6">The sequence shown here is derived from an EMBL/GenBank/DDBJ whole genome shotgun (WGS) entry which is preliminary data.</text>
</comment>
<proteinExistence type="predicted"/>
<dbReference type="Pfam" id="PF14331">
    <property type="entry name" value="IcmF-related_N"/>
    <property type="match status" value="1"/>
</dbReference>
<dbReference type="InterPro" id="IPR010623">
    <property type="entry name" value="IcmF_C"/>
</dbReference>
<sequence length="1140" mass="130558">MLKKVLAIVSVIISVIGIIVLWLYLPEEKSAWLKWTLMGLMTSIIMFIVYWWWKQRRISQVKSEEHDLQILLKQDTCVIQQLFQVATKKIRGQGRSKLESLYSLPWYLVIGGENDSKSEILLQNGFEVISKSETESYLCFWSNDNAIVIEVGQRIFTSEGVDEVLWKVLAKQLFKYRPRQGLNGIIAVVGCDRLITSDKKERTKLSTIYQKAVLSMGGVLDLNLPVYTVISKADTIADFIGFFEGFSAYDSEKPFGITFDCDYLQRYDKNQFTAESHTLITSVAGQQFELLRNVSREKSSSIVAWPYQLRIFLQRVNELLSDIGRESRTREAVWIRGVYLMSAVQKGTKYDLLTQVVAERAEFNLISQCDQKPSRRGFFTKNLFNKIILPEKSIVGVNEWCHSAYLMLRSAALGMIVALVFIAGLKLKYNWNLDEEWRLKALTQIHLYKSGINQLRDDCSISEMISVLSELENVALKGVQRRPWHQMVSMKQIDTAESVYSAYVGQLHQILLPKLEELIVGELYVYINLGNSGRIFEVLRYYQMLFDKKQLNLKELQAYLLDNLKEQGELSSDELFALSSLIEHTFRGDYDKQLQPNKDLMSVAINNLEGFSPERLIYTRIKTMPEYRMQVDLRSQLGENFDSLFEFSSDFHGYLIPEIFTKQGYTQIDLSPKSELLNYLIGEFKAIQGDFSGASIMELTELSKQVQRLYFADYVYYWKELINNIQVKQFDNVSELSLALREASVPVTSPLLGLLDAVAVNTTLAVNEVPEIMGQERITSQFGLEKINELSPGAGDKLLRLQPSFVVNETFLSFSRFVNGNGEDKVEPVYALIAQFDALNLFFDTALSSTDPSKLFHTYAVAHAKGSTDPIVTFRKAGMKAPSKVSSWIRDLSAQAWQQVVSCSLPYLNTQWDERVYQSYMSSIEGRFPFAQHGRGEVALDDFMRFFKPRGRIDLYMDEFLTSFVYWDNGRLKLLEVDGITLPISKNMRGQLERVRKLREIFFGVSGEELALKIGFKASSMSTNVTEFQLKETESLFSYKHGPRVWRDVTWPISGVDGYISTEFYSGKNLVASKSFTGQWALFRAIFSSRSSATSSRLTGKLNYRINHNNIALDYTLRDSNHPLDKSLFVQFSLPRQLQG</sequence>
<evidence type="ECO:0000256" key="1">
    <source>
        <dbReference type="SAM" id="Phobius"/>
    </source>
</evidence>
<dbReference type="InterPro" id="IPR053156">
    <property type="entry name" value="T6SS_TssM-like"/>
</dbReference>
<organism evidence="6 7">
    <name type="scientific">Vibrio pectenicida</name>
    <dbReference type="NCBI Taxonomy" id="62763"/>
    <lineage>
        <taxon>Bacteria</taxon>
        <taxon>Pseudomonadati</taxon>
        <taxon>Pseudomonadota</taxon>
        <taxon>Gammaproteobacteria</taxon>
        <taxon>Vibrionales</taxon>
        <taxon>Vibrionaceae</taxon>
        <taxon>Vibrio</taxon>
    </lineage>
</organism>
<keyword evidence="1" id="KW-0472">Membrane</keyword>
<dbReference type="EMBL" id="RSFA01000017">
    <property type="protein sequence ID" value="RSD32051.1"/>
    <property type="molecule type" value="Genomic_DNA"/>
</dbReference>
<dbReference type="NCBIfam" id="TIGR03348">
    <property type="entry name" value="VI_IcmF"/>
    <property type="match status" value="1"/>
</dbReference>
<keyword evidence="7" id="KW-1185">Reference proteome</keyword>
<dbReference type="InterPro" id="IPR009612">
    <property type="entry name" value="IcmF-rel"/>
</dbReference>
<dbReference type="PANTHER" id="PTHR36153:SF1">
    <property type="entry name" value="TYPE VI SECRETION SYSTEM COMPONENT TSSM1"/>
    <property type="match status" value="1"/>
</dbReference>
<dbReference type="InterPro" id="IPR025743">
    <property type="entry name" value="TssM1_N"/>
</dbReference>
<feature type="transmembrane region" description="Helical" evidence="1">
    <location>
        <begin position="31"/>
        <end position="53"/>
    </location>
</feature>
<dbReference type="Pfam" id="PF21070">
    <property type="entry name" value="IcmF_helical"/>
    <property type="match status" value="1"/>
</dbReference>
<reference evidence="6 7" key="1">
    <citation type="submission" date="2018-12" db="EMBL/GenBank/DDBJ databases">
        <title>Genomic taxonomy of the Vibrionaceae family.</title>
        <authorList>
            <person name="Gomez-Gil B."/>
            <person name="Enciso-Ibarra K."/>
        </authorList>
    </citation>
    <scope>NUCLEOTIDE SEQUENCE [LARGE SCALE GENOMIC DNA]</scope>
    <source>
        <strain evidence="6 7">CAIM 594</strain>
    </source>
</reference>
<evidence type="ECO:0000313" key="7">
    <source>
        <dbReference type="Proteomes" id="UP000269041"/>
    </source>
</evidence>
<evidence type="ECO:0000259" key="3">
    <source>
        <dbReference type="Pfam" id="PF06761"/>
    </source>
</evidence>
<dbReference type="PANTHER" id="PTHR36153">
    <property type="entry name" value="INNER MEMBRANE PROTEIN-RELATED"/>
    <property type="match status" value="1"/>
</dbReference>
<name>A0A3R9EI68_9VIBR</name>
<dbReference type="RefSeq" id="WP_125320284.1">
    <property type="nucleotide sequence ID" value="NZ_AP024889.1"/>
</dbReference>
<feature type="domain" description="Type VI secretion system IcmF C-terminal" evidence="2">
    <location>
        <begin position="1017"/>
        <end position="1114"/>
    </location>
</feature>
<dbReference type="AlphaFoldDB" id="A0A3R9EI68"/>
<feature type="domain" description="Type VI secretion system component TssM1 helical" evidence="5">
    <location>
        <begin position="908"/>
        <end position="970"/>
    </location>
</feature>
<dbReference type="OrthoDB" id="9758229at2"/>